<organism evidence="2 3">
    <name type="scientific">Phascolomyces articulosus</name>
    <dbReference type="NCBI Taxonomy" id="60185"/>
    <lineage>
        <taxon>Eukaryota</taxon>
        <taxon>Fungi</taxon>
        <taxon>Fungi incertae sedis</taxon>
        <taxon>Mucoromycota</taxon>
        <taxon>Mucoromycotina</taxon>
        <taxon>Mucoromycetes</taxon>
        <taxon>Mucorales</taxon>
        <taxon>Lichtheimiaceae</taxon>
        <taxon>Phascolomyces</taxon>
    </lineage>
</organism>
<proteinExistence type="predicted"/>
<comment type="caution">
    <text evidence="2">The sequence shown here is derived from an EMBL/GenBank/DDBJ whole genome shotgun (WGS) entry which is preliminary data.</text>
</comment>
<dbReference type="EMBL" id="JAIXMP010000003">
    <property type="protein sequence ID" value="KAI9275433.1"/>
    <property type="molecule type" value="Genomic_DNA"/>
</dbReference>
<accession>A0AAD5KL30</accession>
<name>A0AAD5KL30_9FUNG</name>
<evidence type="ECO:0000313" key="3">
    <source>
        <dbReference type="Proteomes" id="UP001209540"/>
    </source>
</evidence>
<sequence>MDVPVELLLNAAAFIQRRIEDAINVIPEICEFQEELVHLNSIIPQRLIKETIYVINNQKEGQPYGDDASEVRDSQASPPVDIQEATPGYRRHRLRKALAVLVGYDRGDDDEGDKSNVAENPKSWLFEQSVELRQLKPDQAIVWKILKKVSRATQRVTEFLENEKQADTSFRSGIPWYAAERPIYAKEIRAFCQSETNSLRLYLNDLVIHLQLEDLHKKKEKEKQQAAHFQDQMTEETYRFWETSFQNKICVDWQCFRDAYELLYGKLVFADAGFIKRVLVPKVNGKSGEHLTLYGFIGFTRQYGFPFSKDIFTKSTAAIEPEDISEEKRMKITKMTMDLVDHFSDPKMRNHLVSIYTWFRGCSKDNKEQMRNRADEWANIIKEKRAVTASKKKAETPLGTKYDQDDYDEAEAVDLARRAIYFFYEKFMVMWRVGGVTRDVLKNIDFPGRGRIKDFLNFVKPLDLANYYLLVKGFDKVPKDADHTPEIYKFMKKYLEILKSEDKERKTLEEETKKKNESNENADQNGGNDGNGSNSGDNHNSLLESPER</sequence>
<reference evidence="2" key="1">
    <citation type="journal article" date="2022" name="IScience">
        <title>Evolution of zygomycete secretomes and the origins of terrestrial fungal ecologies.</title>
        <authorList>
            <person name="Chang Y."/>
            <person name="Wang Y."/>
            <person name="Mondo S."/>
            <person name="Ahrendt S."/>
            <person name="Andreopoulos W."/>
            <person name="Barry K."/>
            <person name="Beard J."/>
            <person name="Benny G.L."/>
            <person name="Blankenship S."/>
            <person name="Bonito G."/>
            <person name="Cuomo C."/>
            <person name="Desiro A."/>
            <person name="Gervers K.A."/>
            <person name="Hundley H."/>
            <person name="Kuo A."/>
            <person name="LaButti K."/>
            <person name="Lang B.F."/>
            <person name="Lipzen A."/>
            <person name="O'Donnell K."/>
            <person name="Pangilinan J."/>
            <person name="Reynolds N."/>
            <person name="Sandor L."/>
            <person name="Smith M.E."/>
            <person name="Tsang A."/>
            <person name="Grigoriev I.V."/>
            <person name="Stajich J.E."/>
            <person name="Spatafora J.W."/>
        </authorList>
    </citation>
    <scope>NUCLEOTIDE SEQUENCE</scope>
    <source>
        <strain evidence="2">RSA 2281</strain>
    </source>
</reference>
<keyword evidence="3" id="KW-1185">Reference proteome</keyword>
<protein>
    <submittedName>
        <fullName evidence="2">Uncharacterized protein</fullName>
    </submittedName>
</protein>
<dbReference type="AlphaFoldDB" id="A0AAD5KL30"/>
<dbReference type="Proteomes" id="UP001209540">
    <property type="component" value="Unassembled WGS sequence"/>
</dbReference>
<feature type="region of interest" description="Disordered" evidence="1">
    <location>
        <begin position="505"/>
        <end position="548"/>
    </location>
</feature>
<evidence type="ECO:0000256" key="1">
    <source>
        <dbReference type="SAM" id="MobiDB-lite"/>
    </source>
</evidence>
<gene>
    <name evidence="2" type="ORF">BDA99DRAFT_532400</name>
</gene>
<reference evidence="2" key="2">
    <citation type="submission" date="2023-02" db="EMBL/GenBank/DDBJ databases">
        <authorList>
            <consortium name="DOE Joint Genome Institute"/>
            <person name="Mondo S.J."/>
            <person name="Chang Y."/>
            <person name="Wang Y."/>
            <person name="Ahrendt S."/>
            <person name="Andreopoulos W."/>
            <person name="Barry K."/>
            <person name="Beard J."/>
            <person name="Benny G.L."/>
            <person name="Blankenship S."/>
            <person name="Bonito G."/>
            <person name="Cuomo C."/>
            <person name="Desiro A."/>
            <person name="Gervers K.A."/>
            <person name="Hundley H."/>
            <person name="Kuo A."/>
            <person name="LaButti K."/>
            <person name="Lang B.F."/>
            <person name="Lipzen A."/>
            <person name="O'Donnell K."/>
            <person name="Pangilinan J."/>
            <person name="Reynolds N."/>
            <person name="Sandor L."/>
            <person name="Smith M.W."/>
            <person name="Tsang A."/>
            <person name="Grigoriev I.V."/>
            <person name="Stajich J.E."/>
            <person name="Spatafora J.W."/>
        </authorList>
    </citation>
    <scope>NUCLEOTIDE SEQUENCE</scope>
    <source>
        <strain evidence="2">RSA 2281</strain>
    </source>
</reference>
<evidence type="ECO:0000313" key="2">
    <source>
        <dbReference type="EMBL" id="KAI9275433.1"/>
    </source>
</evidence>
<feature type="region of interest" description="Disordered" evidence="1">
    <location>
        <begin position="63"/>
        <end position="83"/>
    </location>
</feature>
<feature type="compositionally biased region" description="Low complexity" evidence="1">
    <location>
        <begin position="519"/>
        <end position="541"/>
    </location>
</feature>
<feature type="compositionally biased region" description="Basic and acidic residues" evidence="1">
    <location>
        <begin position="505"/>
        <end position="518"/>
    </location>
</feature>